<evidence type="ECO:0000313" key="3">
    <source>
        <dbReference type="Proteomes" id="UP000243065"/>
    </source>
</evidence>
<protein>
    <submittedName>
        <fullName evidence="2">Uncharacterized protein</fullName>
    </submittedName>
</protein>
<dbReference type="RefSeq" id="WP_143713418.1">
    <property type="nucleotide sequence ID" value="NZ_CZVU01000063.1"/>
</dbReference>
<evidence type="ECO:0000313" key="2">
    <source>
        <dbReference type="EMBL" id="CUT03259.1"/>
    </source>
</evidence>
<keyword evidence="1" id="KW-1133">Transmembrane helix</keyword>
<accession>A0A656D8J2</accession>
<dbReference type="OrthoDB" id="9997575at2"/>
<evidence type="ECO:0000256" key="1">
    <source>
        <dbReference type="SAM" id="Phobius"/>
    </source>
</evidence>
<organism evidence="2 3">
    <name type="scientific">Kryptobacter tengchongensis</name>
    <dbReference type="NCBI Taxonomy" id="1643429"/>
    <lineage>
        <taxon>Bacteria</taxon>
        <taxon>Pseudomonadati</taxon>
        <taxon>Candidatus Kryptoniota</taxon>
        <taxon>Candidatus Kryptobacter</taxon>
    </lineage>
</organism>
<gene>
    <name evidence="2" type="ORF">JGI24_01270</name>
</gene>
<feature type="transmembrane region" description="Helical" evidence="1">
    <location>
        <begin position="7"/>
        <end position="26"/>
    </location>
</feature>
<dbReference type="AlphaFoldDB" id="A0A656D8J2"/>
<dbReference type="EMBL" id="CZVU01000063">
    <property type="protein sequence ID" value="CUT03259.1"/>
    <property type="molecule type" value="Genomic_DNA"/>
</dbReference>
<sequence length="128" mass="14321">MRRKLSKIFSVLIVFVISLNYIVVIIPRVEHHSRGVCHCSENCGCGCKGKVSFNFMSSVCIDAEGCMCKKGKNNSELPIKDGIVTVEGIYIYFPAYFLPSFHDNLNQPLNQVCVFHPPEDLSPTYSVS</sequence>
<proteinExistence type="predicted"/>
<keyword evidence="1" id="KW-0812">Transmembrane</keyword>
<dbReference type="Proteomes" id="UP000243065">
    <property type="component" value="Unassembled WGS sequence"/>
</dbReference>
<keyword evidence="1" id="KW-0472">Membrane</keyword>
<reference evidence="2 3" key="1">
    <citation type="submission" date="2015-11" db="EMBL/GenBank/DDBJ databases">
        <authorList>
            <person name="Varghese N."/>
        </authorList>
    </citation>
    <scope>NUCLEOTIDE SEQUENCE [LARGE SCALE GENOMIC DNA]</scope>
    <source>
        <strain evidence="2 3">JGI-24</strain>
    </source>
</reference>
<keyword evidence="3" id="KW-1185">Reference proteome</keyword>
<name>A0A656D8J2_KRYT1</name>